<dbReference type="PANTHER" id="PTHR42928">
    <property type="entry name" value="TRICARBOXYLATE-BINDING PROTEIN"/>
    <property type="match status" value="1"/>
</dbReference>
<keyword evidence="2" id="KW-0732">Signal</keyword>
<proteinExistence type="inferred from homology"/>
<dbReference type="InterPro" id="IPR042100">
    <property type="entry name" value="Bug_dom1"/>
</dbReference>
<evidence type="ECO:0000256" key="1">
    <source>
        <dbReference type="ARBA" id="ARBA00006987"/>
    </source>
</evidence>
<keyword evidence="4" id="KW-1185">Reference proteome</keyword>
<comment type="caution">
    <text evidence="3">The sequence shown here is derived from an EMBL/GenBank/DDBJ whole genome shotgun (WGS) entry which is preliminary data.</text>
</comment>
<dbReference type="Pfam" id="PF03401">
    <property type="entry name" value="TctC"/>
    <property type="match status" value="1"/>
</dbReference>
<dbReference type="EMBL" id="JBHRXX010000005">
    <property type="protein sequence ID" value="MFC3683941.1"/>
    <property type="molecule type" value="Genomic_DNA"/>
</dbReference>
<name>A0ABV7W5K5_9BURK</name>
<accession>A0ABV7W5K5</accession>
<organism evidence="3 4">
    <name type="scientific">Hydrogenophaga luteola</name>
    <dbReference type="NCBI Taxonomy" id="1591122"/>
    <lineage>
        <taxon>Bacteria</taxon>
        <taxon>Pseudomonadati</taxon>
        <taxon>Pseudomonadota</taxon>
        <taxon>Betaproteobacteria</taxon>
        <taxon>Burkholderiales</taxon>
        <taxon>Comamonadaceae</taxon>
        <taxon>Hydrogenophaga</taxon>
    </lineage>
</organism>
<evidence type="ECO:0000313" key="3">
    <source>
        <dbReference type="EMBL" id="MFC3683941.1"/>
    </source>
</evidence>
<dbReference type="Proteomes" id="UP001595729">
    <property type="component" value="Unassembled WGS sequence"/>
</dbReference>
<gene>
    <name evidence="3" type="ORF">ACFOPI_10085</name>
</gene>
<dbReference type="PANTHER" id="PTHR42928:SF5">
    <property type="entry name" value="BLR1237 PROTEIN"/>
    <property type="match status" value="1"/>
</dbReference>
<dbReference type="PIRSF" id="PIRSF017082">
    <property type="entry name" value="YflP"/>
    <property type="match status" value="1"/>
</dbReference>
<feature type="signal peptide" evidence="2">
    <location>
        <begin position="1"/>
        <end position="23"/>
    </location>
</feature>
<evidence type="ECO:0000256" key="2">
    <source>
        <dbReference type="SAM" id="SignalP"/>
    </source>
</evidence>
<dbReference type="RefSeq" id="WP_382173488.1">
    <property type="nucleotide sequence ID" value="NZ_JBHRXX010000005.1"/>
</dbReference>
<feature type="chain" id="PRO_5045691560" evidence="2">
    <location>
        <begin position="24"/>
        <end position="321"/>
    </location>
</feature>
<comment type="similarity">
    <text evidence="1">Belongs to the UPF0065 (bug) family.</text>
</comment>
<protein>
    <submittedName>
        <fullName evidence="3">Bug family tripartite tricarboxylate transporter substrate binding protein</fullName>
    </submittedName>
</protein>
<evidence type="ECO:0000313" key="4">
    <source>
        <dbReference type="Proteomes" id="UP001595729"/>
    </source>
</evidence>
<dbReference type="SUPFAM" id="SSF53850">
    <property type="entry name" value="Periplasmic binding protein-like II"/>
    <property type="match status" value="1"/>
</dbReference>
<reference evidence="4" key="1">
    <citation type="journal article" date="2019" name="Int. J. Syst. Evol. Microbiol.">
        <title>The Global Catalogue of Microorganisms (GCM) 10K type strain sequencing project: providing services to taxonomists for standard genome sequencing and annotation.</title>
        <authorList>
            <consortium name="The Broad Institute Genomics Platform"/>
            <consortium name="The Broad Institute Genome Sequencing Center for Infectious Disease"/>
            <person name="Wu L."/>
            <person name="Ma J."/>
        </authorList>
    </citation>
    <scope>NUCLEOTIDE SEQUENCE [LARGE SCALE GENOMIC DNA]</scope>
    <source>
        <strain evidence="4">KCTC 42501</strain>
    </source>
</reference>
<dbReference type="Gene3D" id="3.40.190.10">
    <property type="entry name" value="Periplasmic binding protein-like II"/>
    <property type="match status" value="1"/>
</dbReference>
<dbReference type="Gene3D" id="3.40.190.150">
    <property type="entry name" value="Bordetella uptake gene, domain 1"/>
    <property type="match status" value="1"/>
</dbReference>
<sequence>MTLRRRTAAVALAALAFASLSSAQTYPDRPITLVVPYPAGAAVDRVGRALGAELQRRLGQPVVIDNVAGASGTIGAKKVQRAAPDGYTLLVGTVNDMLVAPAVLKAGYTTMDFTPVTRLSQNTTVLVAHPGFGANTADELVALARRRTEPLLAGATGVAMMQTIGGTLLAQAGGFRIDHVPYKGGAPLLTDLISGQVPLGTIALTSALPMIREGRIKAIGIISSHRDPTAPNIPTVNEGRSVKGVEADLWTGLLGPAGMPEPVVARLNAVLRDIMSDAAYRDTEFKAGSVVVEPNDGKAFRQFLQREETRLKPSLAEVKAN</sequence>
<dbReference type="InterPro" id="IPR005064">
    <property type="entry name" value="BUG"/>
</dbReference>
<dbReference type="CDD" id="cd07012">
    <property type="entry name" value="PBP2_Bug_TTT"/>
    <property type="match status" value="1"/>
</dbReference>